<dbReference type="OMA" id="YKAFVLC"/>
<dbReference type="Gene3D" id="3.40.1280.30">
    <property type="match status" value="1"/>
</dbReference>
<dbReference type="GO" id="GO:0008168">
    <property type="term" value="F:methyltransferase activity"/>
    <property type="evidence" value="ECO:0007669"/>
    <property type="project" value="UniProtKB-KW"/>
</dbReference>
<dbReference type="Proteomes" id="UP000276776">
    <property type="component" value="Unassembled WGS sequence"/>
</dbReference>
<evidence type="ECO:0000256" key="2">
    <source>
        <dbReference type="ARBA" id="ARBA00022679"/>
    </source>
</evidence>
<reference evidence="7" key="1">
    <citation type="submission" date="2017-02" db="UniProtKB">
        <authorList>
            <consortium name="WormBaseParasite"/>
        </authorList>
    </citation>
    <scope>IDENTIFICATION</scope>
</reference>
<keyword evidence="3" id="KW-0949">S-adenosyl-L-methionine</keyword>
<accession>A0A0N5D9M7</accession>
<dbReference type="InterPro" id="IPR028564">
    <property type="entry name" value="MT_TRM10-typ"/>
</dbReference>
<dbReference type="STRING" id="103827.A0A0N5D9M7"/>
<dbReference type="AlphaFoldDB" id="A0A0N5D9M7"/>
<dbReference type="EMBL" id="UYYF01004891">
    <property type="protein sequence ID" value="VDN07496.1"/>
    <property type="molecule type" value="Genomic_DNA"/>
</dbReference>
<dbReference type="PROSITE" id="PS51675">
    <property type="entry name" value="SAM_MT_TRM10"/>
    <property type="match status" value="1"/>
</dbReference>
<keyword evidence="2" id="KW-0808">Transferase</keyword>
<gene>
    <name evidence="5" type="ORF">TCLT_LOCUS9831</name>
</gene>
<dbReference type="InterPro" id="IPR038459">
    <property type="entry name" value="MT_TRM10-typ_sf"/>
</dbReference>
<evidence type="ECO:0000313" key="7">
    <source>
        <dbReference type="WBParaSite" id="TCLT_0000984201-mRNA-1"/>
    </source>
</evidence>
<proteinExistence type="predicted"/>
<dbReference type="GO" id="GO:0032259">
    <property type="term" value="P:methylation"/>
    <property type="evidence" value="ECO:0007669"/>
    <property type="project" value="UniProtKB-KW"/>
</dbReference>
<evidence type="ECO:0000313" key="5">
    <source>
        <dbReference type="EMBL" id="VDN07496.1"/>
    </source>
</evidence>
<evidence type="ECO:0000256" key="1">
    <source>
        <dbReference type="ARBA" id="ARBA00022603"/>
    </source>
</evidence>
<keyword evidence="1" id="KW-0489">Methyltransferase</keyword>
<dbReference type="OrthoDB" id="5809081at2759"/>
<sequence length="450" mass="52733">MVELWRVALSSAFLFKKEIQSTSLKKNLVFWSMNRRYCVESKINVAVPRGILPSPRLIAKFENKDVFLRLLLEMELLYGSAAARLPTFFSDENWIRYTRITNLIERCCYLHQLFECEQEADRKRKTKVFQASKTGNSDPFPFNTLFQFGREDFRRFAYELFGSRLLASWRCNDSFPPLLIDCAQLHDFSYATQRNVTRQMKDLVLDNSLQRNPFPLIFVNYHITIDHAMNIINSWLRKRCLPKYRPLTVTENGKVNEQVFSERQRCAPFIPVITSATVRECLGSTDSGEIAYISHKAVDFLPGPLTRYKAFVLCATSGEKLMNSSSKTVKAEQLKSYRLPLSKFLNMNQMLVTMPLHITANILRYVYNGCEWKEAFQKHIPYFDVVENLHQNHHNDLNDLQIIKQWISNAERRGRKKQKHVHLYTREERRAAQSVLTEIMMKTQNQDAKN</sequence>
<feature type="domain" description="SAM-dependent MTase TRM10-type" evidence="4">
    <location>
        <begin position="161"/>
        <end position="387"/>
    </location>
</feature>
<evidence type="ECO:0000256" key="3">
    <source>
        <dbReference type="ARBA" id="ARBA00022691"/>
    </source>
</evidence>
<organism evidence="7">
    <name type="scientific">Thelazia callipaeda</name>
    <name type="common">Oriental eyeworm</name>
    <name type="synonym">Parasitic nematode</name>
    <dbReference type="NCBI Taxonomy" id="103827"/>
    <lineage>
        <taxon>Eukaryota</taxon>
        <taxon>Metazoa</taxon>
        <taxon>Ecdysozoa</taxon>
        <taxon>Nematoda</taxon>
        <taxon>Chromadorea</taxon>
        <taxon>Rhabditida</taxon>
        <taxon>Spirurina</taxon>
        <taxon>Spiruromorpha</taxon>
        <taxon>Thelazioidea</taxon>
        <taxon>Thelaziidae</taxon>
        <taxon>Thelazia</taxon>
    </lineage>
</organism>
<evidence type="ECO:0000313" key="6">
    <source>
        <dbReference type="Proteomes" id="UP000276776"/>
    </source>
</evidence>
<protein>
    <submittedName>
        <fullName evidence="7">SAM-dependent MTase TRM10-type domain-containing protein</fullName>
    </submittedName>
</protein>
<name>A0A0N5D9M7_THECL</name>
<reference evidence="5 6" key="2">
    <citation type="submission" date="2018-11" db="EMBL/GenBank/DDBJ databases">
        <authorList>
            <consortium name="Pathogen Informatics"/>
        </authorList>
    </citation>
    <scope>NUCLEOTIDE SEQUENCE [LARGE SCALE GENOMIC DNA]</scope>
</reference>
<keyword evidence="6" id="KW-1185">Reference proteome</keyword>
<dbReference type="WBParaSite" id="TCLT_0000984201-mRNA-1">
    <property type="protein sequence ID" value="TCLT_0000984201-mRNA-1"/>
    <property type="gene ID" value="TCLT_0000984201"/>
</dbReference>
<evidence type="ECO:0000259" key="4">
    <source>
        <dbReference type="PROSITE" id="PS51675"/>
    </source>
</evidence>